<protein>
    <recommendedName>
        <fullName evidence="5">Thiol:disulfide interchange protein</fullName>
    </recommendedName>
</protein>
<dbReference type="Pfam" id="PF01323">
    <property type="entry name" value="DSBA"/>
    <property type="match status" value="1"/>
</dbReference>
<accession>A0ABV4ADQ5</accession>
<reference evidence="8 9" key="1">
    <citation type="submission" date="2024-07" db="EMBL/GenBank/DDBJ databases">
        <authorList>
            <person name="Ren Q."/>
        </authorList>
    </citation>
    <scope>NUCLEOTIDE SEQUENCE [LARGE SCALE GENOMIC DNA]</scope>
    <source>
        <strain evidence="8 9">REN37</strain>
    </source>
</reference>
<gene>
    <name evidence="8" type="ORF">AB5I84_01270</name>
</gene>
<dbReference type="SUPFAM" id="SSF52833">
    <property type="entry name" value="Thioredoxin-like"/>
    <property type="match status" value="1"/>
</dbReference>
<evidence type="ECO:0000256" key="2">
    <source>
        <dbReference type="ARBA" id="ARBA00022729"/>
    </source>
</evidence>
<keyword evidence="9" id="KW-1185">Reference proteome</keyword>
<dbReference type="EMBL" id="JBGCUO010000001">
    <property type="protein sequence ID" value="MEY1660775.1"/>
    <property type="molecule type" value="Genomic_DNA"/>
</dbReference>
<evidence type="ECO:0000259" key="7">
    <source>
        <dbReference type="Pfam" id="PF01323"/>
    </source>
</evidence>
<evidence type="ECO:0000256" key="5">
    <source>
        <dbReference type="PIRNR" id="PIRNR001488"/>
    </source>
</evidence>
<evidence type="ECO:0000256" key="1">
    <source>
        <dbReference type="ARBA" id="ARBA00005791"/>
    </source>
</evidence>
<evidence type="ECO:0000313" key="9">
    <source>
        <dbReference type="Proteomes" id="UP001562065"/>
    </source>
</evidence>
<dbReference type="PANTHER" id="PTHR35891">
    <property type="entry name" value="THIOL:DISULFIDE INTERCHANGE PROTEIN DSBA"/>
    <property type="match status" value="1"/>
</dbReference>
<dbReference type="InterPro" id="IPR001853">
    <property type="entry name" value="DSBA-like_thioredoxin_dom"/>
</dbReference>
<dbReference type="PANTHER" id="PTHR35891:SF2">
    <property type="entry name" value="THIOL:DISULFIDE INTERCHANGE PROTEIN DSBA"/>
    <property type="match status" value="1"/>
</dbReference>
<feature type="signal peptide" evidence="6">
    <location>
        <begin position="1"/>
        <end position="23"/>
    </location>
</feature>
<name>A0ABV4ADQ5_9GAMM</name>
<dbReference type="InterPro" id="IPR050824">
    <property type="entry name" value="Thiol_disulfide_DsbA"/>
</dbReference>
<dbReference type="CDD" id="cd03019">
    <property type="entry name" value="DsbA_DsbA"/>
    <property type="match status" value="1"/>
</dbReference>
<comment type="subcellular location">
    <subcellularLocation>
        <location evidence="5">Periplasm</location>
    </subcellularLocation>
</comment>
<keyword evidence="5" id="KW-0574">Periplasm</keyword>
<dbReference type="InterPro" id="IPR023205">
    <property type="entry name" value="DsbA/DsbL"/>
</dbReference>
<evidence type="ECO:0000256" key="3">
    <source>
        <dbReference type="ARBA" id="ARBA00023157"/>
    </source>
</evidence>
<sequence>MMLRVAMGMMALVVALFAAPTWADGARFEEGKHYQTLARALDVDDPDKIEVREFFFYGCPACYSVEPYVDAWQERAGNDVNLVRSPILFIRGAEPLARAFFTAEALGVLDEIHTPLFDGIHKHRDQRLFLEDGLREFFGKYGVSAADFDQVFGSVGVTAQMRAADTVARDSGLRGVPAFTVNGKYMVLRTNLRNDTETFQVIDYLVNRERQARQRQGG</sequence>
<dbReference type="Gene3D" id="3.40.30.10">
    <property type="entry name" value="Glutaredoxin"/>
    <property type="match status" value="2"/>
</dbReference>
<evidence type="ECO:0000256" key="6">
    <source>
        <dbReference type="SAM" id="SignalP"/>
    </source>
</evidence>
<keyword evidence="2 6" id="KW-0732">Signal</keyword>
<organism evidence="8 9">
    <name type="scientific">Isoalcanivorax beigongshangi</name>
    <dbReference type="NCBI Taxonomy" id="3238810"/>
    <lineage>
        <taxon>Bacteria</taxon>
        <taxon>Pseudomonadati</taxon>
        <taxon>Pseudomonadota</taxon>
        <taxon>Gammaproteobacteria</taxon>
        <taxon>Oceanospirillales</taxon>
        <taxon>Alcanivoracaceae</taxon>
        <taxon>Isoalcanivorax</taxon>
    </lineage>
</organism>
<evidence type="ECO:0000313" key="8">
    <source>
        <dbReference type="EMBL" id="MEY1660775.1"/>
    </source>
</evidence>
<comment type="caution">
    <text evidence="8">The sequence shown here is derived from an EMBL/GenBank/DDBJ whole genome shotgun (WGS) entry which is preliminary data.</text>
</comment>
<keyword evidence="3 5" id="KW-1015">Disulfide bond</keyword>
<keyword evidence="4" id="KW-0676">Redox-active center</keyword>
<feature type="chain" id="PRO_5046593673" description="Thiol:disulfide interchange protein" evidence="6">
    <location>
        <begin position="24"/>
        <end position="218"/>
    </location>
</feature>
<feature type="domain" description="DSBA-like thioredoxin" evidence="7">
    <location>
        <begin position="96"/>
        <end position="187"/>
    </location>
</feature>
<proteinExistence type="inferred from homology"/>
<evidence type="ECO:0000256" key="4">
    <source>
        <dbReference type="ARBA" id="ARBA00023284"/>
    </source>
</evidence>
<dbReference type="InterPro" id="IPR036249">
    <property type="entry name" value="Thioredoxin-like_sf"/>
</dbReference>
<dbReference type="RefSeq" id="WP_369454017.1">
    <property type="nucleotide sequence ID" value="NZ_JBGCUO010000001.1"/>
</dbReference>
<dbReference type="PIRSF" id="PIRSF001488">
    <property type="entry name" value="Tdi_protein"/>
    <property type="match status" value="1"/>
</dbReference>
<dbReference type="Proteomes" id="UP001562065">
    <property type="component" value="Unassembled WGS sequence"/>
</dbReference>
<comment type="similarity">
    <text evidence="1">Belongs to the thioredoxin family. DsbA subfamily.</text>
</comment>